<feature type="signal peptide" evidence="1">
    <location>
        <begin position="1"/>
        <end position="24"/>
    </location>
</feature>
<accession>A0A4Y2GPN1</accession>
<evidence type="ECO:0000256" key="1">
    <source>
        <dbReference type="SAM" id="SignalP"/>
    </source>
</evidence>
<dbReference type="AlphaFoldDB" id="A0A4Y2GPN1"/>
<feature type="chain" id="PRO_5021304636" description="Secreted protein" evidence="1">
    <location>
        <begin position="25"/>
        <end position="95"/>
    </location>
</feature>
<evidence type="ECO:0008006" key="4">
    <source>
        <dbReference type="Google" id="ProtNLM"/>
    </source>
</evidence>
<sequence>MTFRGLKWMWVLSLVAYLARLSAASLPRKLTCALIQLCCIDGFCRRACCVSWISRLELLKEEISLSADSLSLQIDVDILLKLAHFRASFIAEVSA</sequence>
<evidence type="ECO:0000313" key="3">
    <source>
        <dbReference type="Proteomes" id="UP000499080"/>
    </source>
</evidence>
<keyword evidence="1" id="KW-0732">Signal</keyword>
<proteinExistence type="predicted"/>
<keyword evidence="3" id="KW-1185">Reference proteome</keyword>
<evidence type="ECO:0000313" key="2">
    <source>
        <dbReference type="EMBL" id="GBM54084.1"/>
    </source>
</evidence>
<name>A0A4Y2GPN1_ARAVE</name>
<reference evidence="2 3" key="1">
    <citation type="journal article" date="2019" name="Sci. Rep.">
        <title>Orb-weaving spider Araneus ventricosus genome elucidates the spidroin gene catalogue.</title>
        <authorList>
            <person name="Kono N."/>
            <person name="Nakamura H."/>
            <person name="Ohtoshi R."/>
            <person name="Moran D.A.P."/>
            <person name="Shinohara A."/>
            <person name="Yoshida Y."/>
            <person name="Fujiwara M."/>
            <person name="Mori M."/>
            <person name="Tomita M."/>
            <person name="Arakawa K."/>
        </authorList>
    </citation>
    <scope>NUCLEOTIDE SEQUENCE [LARGE SCALE GENOMIC DNA]</scope>
</reference>
<comment type="caution">
    <text evidence="2">The sequence shown here is derived from an EMBL/GenBank/DDBJ whole genome shotgun (WGS) entry which is preliminary data.</text>
</comment>
<protein>
    <recommendedName>
        <fullName evidence="4">Secreted protein</fullName>
    </recommendedName>
</protein>
<dbReference type="Proteomes" id="UP000499080">
    <property type="component" value="Unassembled WGS sequence"/>
</dbReference>
<dbReference type="EMBL" id="BGPR01001443">
    <property type="protein sequence ID" value="GBM54084.1"/>
    <property type="molecule type" value="Genomic_DNA"/>
</dbReference>
<gene>
    <name evidence="2" type="ORF">AVEN_247698_1</name>
</gene>
<organism evidence="2 3">
    <name type="scientific">Araneus ventricosus</name>
    <name type="common">Orbweaver spider</name>
    <name type="synonym">Epeira ventricosa</name>
    <dbReference type="NCBI Taxonomy" id="182803"/>
    <lineage>
        <taxon>Eukaryota</taxon>
        <taxon>Metazoa</taxon>
        <taxon>Ecdysozoa</taxon>
        <taxon>Arthropoda</taxon>
        <taxon>Chelicerata</taxon>
        <taxon>Arachnida</taxon>
        <taxon>Araneae</taxon>
        <taxon>Araneomorphae</taxon>
        <taxon>Entelegynae</taxon>
        <taxon>Araneoidea</taxon>
        <taxon>Araneidae</taxon>
        <taxon>Araneus</taxon>
    </lineage>
</organism>